<dbReference type="VEuPathDB" id="FungiDB:ASPTUDRAFT_609125"/>
<evidence type="ECO:0000313" key="2">
    <source>
        <dbReference type="Proteomes" id="UP000184304"/>
    </source>
</evidence>
<proteinExistence type="predicted"/>
<dbReference type="AlphaFoldDB" id="A0A1L9N2N7"/>
<evidence type="ECO:0000313" key="1">
    <source>
        <dbReference type="EMBL" id="OJI83576.1"/>
    </source>
</evidence>
<sequence length="104" mass="11757">MPARHVFGSVNTLAIPAWWLLCYQMHHPMNVVVTPRRCQKGRVIDLSKDIVNTYLNAIGCRHPLLQATCRLAVRLSMTLARSLFRQPRDDGNALLPVPILRSKG</sequence>
<dbReference type="OMA" id="TESRTCQ"/>
<keyword evidence="2" id="KW-1185">Reference proteome</keyword>
<organism evidence="1 2">
    <name type="scientific">Aspergillus tubingensis (strain CBS 134.48)</name>
    <dbReference type="NCBI Taxonomy" id="767770"/>
    <lineage>
        <taxon>Eukaryota</taxon>
        <taxon>Fungi</taxon>
        <taxon>Dikarya</taxon>
        <taxon>Ascomycota</taxon>
        <taxon>Pezizomycotina</taxon>
        <taxon>Eurotiomycetes</taxon>
        <taxon>Eurotiomycetidae</taxon>
        <taxon>Eurotiales</taxon>
        <taxon>Aspergillaceae</taxon>
        <taxon>Aspergillus</taxon>
        <taxon>Aspergillus subgen. Circumdati</taxon>
    </lineage>
</organism>
<name>A0A1L9N2N7_ASPTC</name>
<protein>
    <submittedName>
        <fullName evidence="1">Uncharacterized protein</fullName>
    </submittedName>
</protein>
<accession>A0A1L9N2N7</accession>
<reference evidence="2" key="1">
    <citation type="journal article" date="2017" name="Genome Biol.">
        <title>Comparative genomics reveals high biological diversity and specific adaptations in the industrially and medically important fungal genus Aspergillus.</title>
        <authorList>
            <person name="de Vries R.P."/>
            <person name="Riley R."/>
            <person name="Wiebenga A."/>
            <person name="Aguilar-Osorio G."/>
            <person name="Amillis S."/>
            <person name="Uchima C.A."/>
            <person name="Anderluh G."/>
            <person name="Asadollahi M."/>
            <person name="Askin M."/>
            <person name="Barry K."/>
            <person name="Battaglia E."/>
            <person name="Bayram O."/>
            <person name="Benocci T."/>
            <person name="Braus-Stromeyer S.A."/>
            <person name="Caldana C."/>
            <person name="Canovas D."/>
            <person name="Cerqueira G.C."/>
            <person name="Chen F."/>
            <person name="Chen W."/>
            <person name="Choi C."/>
            <person name="Clum A."/>
            <person name="Dos Santos R.A."/>
            <person name="Damasio A.R."/>
            <person name="Diallinas G."/>
            <person name="Emri T."/>
            <person name="Fekete E."/>
            <person name="Flipphi M."/>
            <person name="Freyberg S."/>
            <person name="Gallo A."/>
            <person name="Gournas C."/>
            <person name="Habgood R."/>
            <person name="Hainaut M."/>
            <person name="Harispe M.L."/>
            <person name="Henrissat B."/>
            <person name="Hilden K.S."/>
            <person name="Hope R."/>
            <person name="Hossain A."/>
            <person name="Karabika E."/>
            <person name="Karaffa L."/>
            <person name="Karanyi Z."/>
            <person name="Krasevec N."/>
            <person name="Kuo A."/>
            <person name="Kusch H."/>
            <person name="LaButti K."/>
            <person name="Lagendijk E.L."/>
            <person name="Lapidus A."/>
            <person name="Levasseur A."/>
            <person name="Lindquist E."/>
            <person name="Lipzen A."/>
            <person name="Logrieco A.F."/>
            <person name="MacCabe A."/>
            <person name="Maekelae M.R."/>
            <person name="Malavazi I."/>
            <person name="Melin P."/>
            <person name="Meyer V."/>
            <person name="Mielnichuk N."/>
            <person name="Miskei M."/>
            <person name="Molnar A.P."/>
            <person name="Mule G."/>
            <person name="Ngan C.Y."/>
            <person name="Orejas M."/>
            <person name="Orosz E."/>
            <person name="Ouedraogo J.P."/>
            <person name="Overkamp K.M."/>
            <person name="Park H.-S."/>
            <person name="Perrone G."/>
            <person name="Piumi F."/>
            <person name="Punt P.J."/>
            <person name="Ram A.F."/>
            <person name="Ramon A."/>
            <person name="Rauscher S."/>
            <person name="Record E."/>
            <person name="Riano-Pachon D.M."/>
            <person name="Robert V."/>
            <person name="Roehrig J."/>
            <person name="Ruller R."/>
            <person name="Salamov A."/>
            <person name="Salih N.S."/>
            <person name="Samson R.A."/>
            <person name="Sandor E."/>
            <person name="Sanguinetti M."/>
            <person name="Schuetze T."/>
            <person name="Sepcic K."/>
            <person name="Shelest E."/>
            <person name="Sherlock G."/>
            <person name="Sophianopoulou V."/>
            <person name="Squina F.M."/>
            <person name="Sun H."/>
            <person name="Susca A."/>
            <person name="Todd R.B."/>
            <person name="Tsang A."/>
            <person name="Unkles S.E."/>
            <person name="van de Wiele N."/>
            <person name="van Rossen-Uffink D."/>
            <person name="Oliveira J.V."/>
            <person name="Vesth T.C."/>
            <person name="Visser J."/>
            <person name="Yu J.-H."/>
            <person name="Zhou M."/>
            <person name="Andersen M.R."/>
            <person name="Archer D.B."/>
            <person name="Baker S.E."/>
            <person name="Benoit I."/>
            <person name="Brakhage A.A."/>
            <person name="Braus G.H."/>
            <person name="Fischer R."/>
            <person name="Frisvad J.C."/>
            <person name="Goldman G.H."/>
            <person name="Houbraken J."/>
            <person name="Oakley B."/>
            <person name="Pocsi I."/>
            <person name="Scazzocchio C."/>
            <person name="Seiboth B."/>
            <person name="vanKuyk P.A."/>
            <person name="Wortman J."/>
            <person name="Dyer P.S."/>
            <person name="Grigoriev I.V."/>
        </authorList>
    </citation>
    <scope>NUCLEOTIDE SEQUENCE [LARGE SCALE GENOMIC DNA]</scope>
    <source>
        <strain evidence="2">CBS 134.48</strain>
    </source>
</reference>
<dbReference type="EMBL" id="KV878203">
    <property type="protein sequence ID" value="OJI83576.1"/>
    <property type="molecule type" value="Genomic_DNA"/>
</dbReference>
<gene>
    <name evidence="1" type="ORF">ASPTUDRAFT_609125</name>
</gene>
<dbReference type="Proteomes" id="UP000184304">
    <property type="component" value="Unassembled WGS sequence"/>
</dbReference>